<organism evidence="2 3">
    <name type="scientific">Ruoffia tabacinasalis</name>
    <dbReference type="NCBI Taxonomy" id="87458"/>
    <lineage>
        <taxon>Bacteria</taxon>
        <taxon>Bacillati</taxon>
        <taxon>Bacillota</taxon>
        <taxon>Bacilli</taxon>
        <taxon>Lactobacillales</taxon>
        <taxon>Aerococcaceae</taxon>
        <taxon>Ruoffia</taxon>
    </lineage>
</organism>
<evidence type="ECO:0000256" key="1">
    <source>
        <dbReference type="SAM" id="Phobius"/>
    </source>
</evidence>
<gene>
    <name evidence="2" type="ORF">FEZ33_05635</name>
</gene>
<dbReference type="EMBL" id="VBSP01000015">
    <property type="protein sequence ID" value="TLQ41531.1"/>
    <property type="molecule type" value="Genomic_DNA"/>
</dbReference>
<proteinExistence type="predicted"/>
<protein>
    <submittedName>
        <fullName evidence="2">Uncharacterized protein</fullName>
    </submittedName>
</protein>
<keyword evidence="1" id="KW-1133">Transmembrane helix</keyword>
<name>A0A5R9DXL7_9LACT</name>
<accession>A0A5R9DXL7</accession>
<evidence type="ECO:0000313" key="2">
    <source>
        <dbReference type="EMBL" id="TLQ41531.1"/>
    </source>
</evidence>
<dbReference type="AlphaFoldDB" id="A0A5R9DXL7"/>
<keyword evidence="1" id="KW-0812">Transmembrane</keyword>
<dbReference type="RefSeq" id="WP_138404432.1">
    <property type="nucleotide sequence ID" value="NZ_VBSP01000015.1"/>
</dbReference>
<reference evidence="2 3" key="1">
    <citation type="submission" date="2019-05" db="EMBL/GenBank/DDBJ databases">
        <title>The metagenome of a microbial culture collection derived from dairy environment covers the genomic content of the human microbiome.</title>
        <authorList>
            <person name="Roder T."/>
            <person name="Wuthrich D."/>
            <person name="Sattari Z."/>
            <person name="Von Ah U."/>
            <person name="Bar C."/>
            <person name="Ronchi F."/>
            <person name="Macpherson A.J."/>
            <person name="Ganal-Vonarburg S.C."/>
            <person name="Bruggmann R."/>
            <person name="Vergeres G."/>
        </authorList>
    </citation>
    <scope>NUCLEOTIDE SEQUENCE [LARGE SCALE GENOMIC DNA]</scope>
    <source>
        <strain evidence="2 3">FAM 24227</strain>
    </source>
</reference>
<feature type="transmembrane region" description="Helical" evidence="1">
    <location>
        <begin position="7"/>
        <end position="28"/>
    </location>
</feature>
<dbReference type="Proteomes" id="UP000306420">
    <property type="component" value="Unassembled WGS sequence"/>
</dbReference>
<comment type="caution">
    <text evidence="2">The sequence shown here is derived from an EMBL/GenBank/DDBJ whole genome shotgun (WGS) entry which is preliminary data.</text>
</comment>
<keyword evidence="1" id="KW-0472">Membrane</keyword>
<sequence length="262" mass="30307">MTKQAKILVSLACIILVAVIIQLSFFLYSQHQVKNINRQEAYAQGVTQQIDQYYVEQETVFIIEDMNEEDLVNIRSHLNDLEESEALGPKQIQAYNDLHRRYFARDEVNAMYVEPVITGGHVNSNVPYVENIDYYTLLETVDPYRFQETEDYFQETINLLIDDALTQTLNYETAITTLNNLKFIPVTDGYFEVIARGVKEAEEAYALVYNQTLLTKLNDAFQSYARELIEEINTSNIDVANHQELQSAMEISPYLKRLFVGE</sequence>
<evidence type="ECO:0000313" key="3">
    <source>
        <dbReference type="Proteomes" id="UP000306420"/>
    </source>
</evidence>